<gene>
    <name evidence="1" type="ORF">BIW53_01995</name>
</gene>
<protein>
    <submittedName>
        <fullName evidence="1">Uncharacterized protein</fullName>
    </submittedName>
</protein>
<evidence type="ECO:0000313" key="1">
    <source>
        <dbReference type="EMBL" id="OHU97559.1"/>
    </source>
</evidence>
<dbReference type="Proteomes" id="UP000180253">
    <property type="component" value="Unassembled WGS sequence"/>
</dbReference>
<dbReference type="AlphaFoldDB" id="A0A1S1NFE0"/>
<name>A0A1S1NFE0_9GAMM</name>
<comment type="caution">
    <text evidence="1">The sequence shown here is derived from an EMBL/GenBank/DDBJ whole genome shotgun (WGS) entry which is preliminary data.</text>
</comment>
<keyword evidence="2" id="KW-1185">Reference proteome</keyword>
<evidence type="ECO:0000313" key="2">
    <source>
        <dbReference type="Proteomes" id="UP000180253"/>
    </source>
</evidence>
<dbReference type="STRING" id="327939.BIW53_01995"/>
<dbReference type="RefSeq" id="WP_070990141.1">
    <property type="nucleotide sequence ID" value="NZ_CBCSHD010000003.1"/>
</dbReference>
<reference evidence="1 2" key="1">
    <citation type="submission" date="2016-10" db="EMBL/GenBank/DDBJ databases">
        <title>Pseudoalteromonas amylolytica sp. nov., isolated from the surface seawater.</title>
        <authorList>
            <person name="Wu Y.-H."/>
            <person name="Cheng H."/>
            <person name="Jin X.-B."/>
            <person name="Wang C.-S."/>
            <person name="Xu X.-W."/>
        </authorList>
    </citation>
    <scope>NUCLEOTIDE SEQUENCE [LARGE SCALE GENOMIC DNA]</scope>
    <source>
        <strain evidence="1 2">JCM 12483</strain>
    </source>
</reference>
<accession>A0A1S1NFE0</accession>
<organism evidence="1 2">
    <name type="scientific">Pseudoalteromonas byunsanensis</name>
    <dbReference type="NCBI Taxonomy" id="327939"/>
    <lineage>
        <taxon>Bacteria</taxon>
        <taxon>Pseudomonadati</taxon>
        <taxon>Pseudomonadota</taxon>
        <taxon>Gammaproteobacteria</taxon>
        <taxon>Alteromonadales</taxon>
        <taxon>Pseudoalteromonadaceae</taxon>
        <taxon>Pseudoalteromonas</taxon>
    </lineage>
</organism>
<proteinExistence type="predicted"/>
<dbReference type="OrthoDB" id="7069244at2"/>
<dbReference type="EMBL" id="MNAN01000011">
    <property type="protein sequence ID" value="OHU97559.1"/>
    <property type="molecule type" value="Genomic_DNA"/>
</dbReference>
<sequence>MHEAIYEKLIANSLAKHKLDNTKEGLKTFLRSPDFLKYRCTQGGRFIGPSGGEYLHRSIYHRYLSDEDKIVIYDSGYELGSIEPIPCESEKDFFSYLNEKYGGEDTEGNVKDIKKMITALTGVQFKLYLAQDKSLAYKVITLFYRIMKQYNSKIISFLMKPFSGKAEFEYRAEYPLITVDRAIDNSSILDEILTYLTFSMPQEYFEVANSLSITIAEVGEDMASMIKRMVHSDFIESDFIAPDLKSDINTFNSLWAQKIKDKAYQGGERLDFSLYAALILRVAEFRNKSCQVVAKTAYETPLKLNPISLSRAESISDDEVIESILGHSSFKSGIELQRKTKFIQDIIEIQNRKEGLRLSRLQVLLIKAVIIHDMAKPLEIKSKVIGESSVQKSVKSVLRDVAKQTVSPNSNKYPEALVQYWVFRFQLATYLLAYPDNEKKQNSLRKRNELEMFSDAYLNQYLKHSQLVTFKTLKFFPITFEKSMRGVSASLSGT</sequence>